<sequence>MGLTQLARNHVPAAAVLALAFAALSTVSVAGATGWLVLAALEVGAASTLATLLPLFALGTVLGVPLTVAAAVVAAVGTAARVSAAAAAKRRAASTRLGLAASRVERHPLARLLGIATLVEDLDSRSPERRADDRIERLKARYVDGAFSEWELEERTRIVLDEEGVPRERASTIDDELRAAERN</sequence>
<organism evidence="3 4">
    <name type="scientific">Halosimplex rubrum</name>
    <dbReference type="NCBI Taxonomy" id="869889"/>
    <lineage>
        <taxon>Archaea</taxon>
        <taxon>Methanobacteriati</taxon>
        <taxon>Methanobacteriota</taxon>
        <taxon>Stenosarchaea group</taxon>
        <taxon>Halobacteria</taxon>
        <taxon>Halobacteriales</taxon>
        <taxon>Haloarculaceae</taxon>
        <taxon>Halosimplex</taxon>
    </lineage>
</organism>
<keyword evidence="2" id="KW-1133">Transmembrane helix</keyword>
<evidence type="ECO:0000313" key="4">
    <source>
        <dbReference type="Proteomes" id="UP000509667"/>
    </source>
</evidence>
<name>A0A7D5T0A8_9EURY</name>
<proteinExistence type="predicted"/>
<dbReference type="Proteomes" id="UP000509667">
    <property type="component" value="Chromosome"/>
</dbReference>
<keyword evidence="2" id="KW-0812">Transmembrane</keyword>
<protein>
    <submittedName>
        <fullName evidence="3">SHOCT domain-containing protein</fullName>
    </submittedName>
</protein>
<evidence type="ECO:0000313" key="3">
    <source>
        <dbReference type="EMBL" id="QLH77868.1"/>
    </source>
</evidence>
<keyword evidence="2" id="KW-0472">Membrane</keyword>
<gene>
    <name evidence="3" type="ORF">HZS55_11410</name>
</gene>
<feature type="transmembrane region" description="Helical" evidence="2">
    <location>
        <begin position="55"/>
        <end position="80"/>
    </location>
</feature>
<accession>A0A7D5T0A8</accession>
<evidence type="ECO:0000256" key="1">
    <source>
        <dbReference type="SAM" id="MobiDB-lite"/>
    </source>
</evidence>
<keyword evidence="4" id="KW-1185">Reference proteome</keyword>
<feature type="region of interest" description="Disordered" evidence="1">
    <location>
        <begin position="164"/>
        <end position="183"/>
    </location>
</feature>
<dbReference type="EMBL" id="CP058910">
    <property type="protein sequence ID" value="QLH77868.1"/>
    <property type="molecule type" value="Genomic_DNA"/>
</dbReference>
<dbReference type="AlphaFoldDB" id="A0A7D5T0A8"/>
<dbReference type="KEGG" id="hrr:HZS55_11410"/>
<evidence type="ECO:0000256" key="2">
    <source>
        <dbReference type="SAM" id="Phobius"/>
    </source>
</evidence>
<dbReference type="GeneID" id="56078479"/>
<reference evidence="3 4" key="1">
    <citation type="submission" date="2020-07" db="EMBL/GenBank/DDBJ databases">
        <title>Halosimplex pelagicum sp. nov. and Halosimplex rubrum sp. nov., isolated from salted brown alga Laminaria, and emended description of the genus Halosimplex.</title>
        <authorList>
            <person name="Cui H."/>
        </authorList>
    </citation>
    <scope>NUCLEOTIDE SEQUENCE [LARGE SCALE GENOMIC DNA]</scope>
    <source>
        <strain evidence="3 4">R27</strain>
    </source>
</reference>
<dbReference type="OrthoDB" id="241442at2157"/>
<dbReference type="RefSeq" id="WP_179907792.1">
    <property type="nucleotide sequence ID" value="NZ_CP058910.1"/>
</dbReference>